<accession>A0ABX0R8C9</accession>
<dbReference type="RefSeq" id="WP_167013210.1">
    <property type="nucleotide sequence ID" value="NZ_VWXF01000002.1"/>
</dbReference>
<dbReference type="Proteomes" id="UP001515683">
    <property type="component" value="Unassembled WGS sequence"/>
</dbReference>
<sequence>MNVKKVMSIRCGVWQNNNIAASVIFLSETHSETGNCAEALRDKGLVMVVSKSKNSGKCLGFVFTAITN</sequence>
<evidence type="ECO:0000313" key="2">
    <source>
        <dbReference type="Proteomes" id="UP001515683"/>
    </source>
</evidence>
<organism evidence="1 2">
    <name type="scientific">Candidatus Pantoea multigeneris</name>
    <dbReference type="NCBI Taxonomy" id="2608357"/>
    <lineage>
        <taxon>Bacteria</taxon>
        <taxon>Pseudomonadati</taxon>
        <taxon>Pseudomonadota</taxon>
        <taxon>Gammaproteobacteria</taxon>
        <taxon>Enterobacterales</taxon>
        <taxon>Erwiniaceae</taxon>
        <taxon>Pantoea</taxon>
    </lineage>
</organism>
<gene>
    <name evidence="1" type="ORF">F3J40_06875</name>
</gene>
<comment type="caution">
    <text evidence="1">The sequence shown here is derived from an EMBL/GenBank/DDBJ whole genome shotgun (WGS) entry which is preliminary data.</text>
</comment>
<dbReference type="EMBL" id="VWXF01000002">
    <property type="protein sequence ID" value="NIF21327.1"/>
    <property type="molecule type" value="Genomic_DNA"/>
</dbReference>
<evidence type="ECO:0000313" key="1">
    <source>
        <dbReference type="EMBL" id="NIF21327.1"/>
    </source>
</evidence>
<name>A0ABX0R8C9_9GAMM</name>
<keyword evidence="2" id="KW-1185">Reference proteome</keyword>
<proteinExistence type="predicted"/>
<reference evidence="1 2" key="1">
    <citation type="journal article" date="2019" name="bioRxiv">
        <title>Bacteria contribute to plant secondary compound degradation in a generalist herbivore system.</title>
        <authorList>
            <person name="Francoeur C.B."/>
            <person name="Khadempour L."/>
            <person name="Moreira-Soto R.D."/>
            <person name="Gotting K."/>
            <person name="Book A.J."/>
            <person name="Pinto-Tomas A.A."/>
            <person name="Keefover-Ring K."/>
            <person name="Currie C.R."/>
        </authorList>
    </citation>
    <scope>NUCLEOTIDE SEQUENCE [LARGE SCALE GENOMIC DNA]</scope>
    <source>
        <strain evidence="1">Acro-835</strain>
    </source>
</reference>
<protein>
    <submittedName>
        <fullName evidence="1">Uncharacterized protein</fullName>
    </submittedName>
</protein>